<dbReference type="InterPro" id="IPR006665">
    <property type="entry name" value="OmpA-like"/>
</dbReference>
<dbReference type="PROSITE" id="PS51123">
    <property type="entry name" value="OMPA_2"/>
    <property type="match status" value="1"/>
</dbReference>
<dbReference type="CDD" id="cd07185">
    <property type="entry name" value="OmpA_C-like"/>
    <property type="match status" value="1"/>
</dbReference>
<accession>A0A6J7XSP3</accession>
<gene>
    <name evidence="2" type="ORF">UFOPK3554_01052</name>
</gene>
<dbReference type="InterPro" id="IPR036737">
    <property type="entry name" value="OmpA-like_sf"/>
</dbReference>
<dbReference type="PANTHER" id="PTHR30329">
    <property type="entry name" value="STATOR ELEMENT OF FLAGELLAR MOTOR COMPLEX"/>
    <property type="match status" value="1"/>
</dbReference>
<dbReference type="PANTHER" id="PTHR30329:SF21">
    <property type="entry name" value="LIPOPROTEIN YIAD-RELATED"/>
    <property type="match status" value="1"/>
</dbReference>
<proteinExistence type="predicted"/>
<reference evidence="2" key="1">
    <citation type="submission" date="2020-05" db="EMBL/GenBank/DDBJ databases">
        <authorList>
            <person name="Chiriac C."/>
            <person name="Salcher M."/>
            <person name="Ghai R."/>
            <person name="Kavagutti S V."/>
        </authorList>
    </citation>
    <scope>NUCLEOTIDE SEQUENCE</scope>
</reference>
<dbReference type="InterPro" id="IPR050330">
    <property type="entry name" value="Bact_OuterMem_StrucFunc"/>
</dbReference>
<dbReference type="AlphaFoldDB" id="A0A6J7XSP3"/>
<evidence type="ECO:0000259" key="1">
    <source>
        <dbReference type="PROSITE" id="PS51123"/>
    </source>
</evidence>
<dbReference type="SUPFAM" id="SSF103088">
    <property type="entry name" value="OmpA-like"/>
    <property type="match status" value="1"/>
</dbReference>
<sequence>MIITNRKFRVISAITIIGFVASLIVAPAATANSKETLTTNSVSVQNGNSFDIWDLTGSVGNANTREITDPVELERVCAVDTTTVGAPVWPTASGDIKYYGVTAHDTSTAPSGFTFTFDPITKKATGTVNDTNTVGTFDIDFKKYKTDQRVKVSSVGPSSTSGSHDEYTYTYVHHCYITHWTVEVTAPPAPEEYVIDYNCESTDTNTALVPPGFYSCPGETGPKLKSDTETALIDLDAESPVCGWAFDGWSLDDPSVIEIPVLIESDTFTYTDTSVSTVVLYAIWHKTGSWVISWDPNHDGLPISETTTVNIGESTTVNDGIMIISHGEGTRDNYSFSGWTEYESDVLLTDYFPTACTTLYGNWTLLVPAETITVHYDANGGSGEPGDETTTVNTPYNPQAGPTGRKPVTGKTCTFVGWGLASDSTTAISAESLTAGFAVDTTLWAIWNCATNPPPPPGPSPAPTEYTLTFITGGGCPVGPRSSATFTLPKTFGAFSGLGDCDEYEFLGWDIPGPVSPTGNLTVTAQWKKKEAAPVPGPTLLSLNASVDEKIGKKKLVVNQIVPIAQVVTIDMPTGYTLKKVLINGKEVTVKILADGQVELTSLFGPKDKISAVVRDAAGKEVSVPLSIEPIPVDLANVNFNLAKSYLTAEAKKILDKVVATVVAHGFTSIDLTGHTDSRGKGSFDNQKLSEARSNNVLKYLAKALSVYGITINKAAVAEADPVASNKKSGQVLNRRVDIRVNP</sequence>
<name>A0A6J7XSP3_9ZZZZ</name>
<protein>
    <submittedName>
        <fullName evidence="2">Unannotated protein</fullName>
    </submittedName>
</protein>
<feature type="domain" description="OmpA-like" evidence="1">
    <location>
        <begin position="627"/>
        <end position="743"/>
    </location>
</feature>
<organism evidence="2">
    <name type="scientific">freshwater metagenome</name>
    <dbReference type="NCBI Taxonomy" id="449393"/>
    <lineage>
        <taxon>unclassified sequences</taxon>
        <taxon>metagenomes</taxon>
        <taxon>ecological metagenomes</taxon>
    </lineage>
</organism>
<dbReference type="Gene3D" id="3.30.1330.60">
    <property type="entry name" value="OmpA-like domain"/>
    <property type="match status" value="1"/>
</dbReference>
<dbReference type="EMBL" id="CAFBSG010000017">
    <property type="protein sequence ID" value="CAB5240792.1"/>
    <property type="molecule type" value="Genomic_DNA"/>
</dbReference>
<evidence type="ECO:0000313" key="2">
    <source>
        <dbReference type="EMBL" id="CAB5240792.1"/>
    </source>
</evidence>
<dbReference type="Pfam" id="PF00691">
    <property type="entry name" value="OmpA"/>
    <property type="match status" value="1"/>
</dbReference>
<dbReference type="Gene3D" id="2.60.40.4270">
    <property type="entry name" value="Listeria-Bacteroides repeat domain"/>
    <property type="match status" value="1"/>
</dbReference>
<dbReference type="InterPro" id="IPR042229">
    <property type="entry name" value="Listeria/Bacterioides_rpt_sf"/>
</dbReference>